<reference evidence="3" key="1">
    <citation type="journal article" date="2020" name="Genome Biol.">
        <title>Gamete binning: chromosome-level and haplotype-resolved genome assembly enabled by high-throughput single-cell sequencing of gamete genomes.</title>
        <authorList>
            <person name="Campoy J.A."/>
            <person name="Sun H."/>
            <person name="Goel M."/>
            <person name="Jiao W.-B."/>
            <person name="Folz-Donahue K."/>
            <person name="Wang N."/>
            <person name="Rubio M."/>
            <person name="Liu C."/>
            <person name="Kukat C."/>
            <person name="Ruiz D."/>
            <person name="Huettel B."/>
            <person name="Schneeberger K."/>
        </authorList>
    </citation>
    <scope>NUCLEOTIDE SEQUENCE [LARGE SCALE GENOMIC DNA]</scope>
    <source>
        <strain evidence="3">cv. Rojo Pasion</strain>
    </source>
</reference>
<feature type="compositionally biased region" description="Polar residues" evidence="1">
    <location>
        <begin position="1"/>
        <end position="12"/>
    </location>
</feature>
<evidence type="ECO:0000313" key="2">
    <source>
        <dbReference type="EMBL" id="CAB4308229.1"/>
    </source>
</evidence>
<gene>
    <name evidence="2" type="ORF">ORAREDHAP_LOCUS27481</name>
</gene>
<feature type="compositionally biased region" description="Pro residues" evidence="1">
    <location>
        <begin position="133"/>
        <end position="142"/>
    </location>
</feature>
<protein>
    <submittedName>
        <fullName evidence="2">Uncharacterized protein</fullName>
    </submittedName>
</protein>
<dbReference type="PANTHER" id="PTHR34682:SF1">
    <property type="entry name" value="PROTEIN METABOLIC NETWORK MODULATOR 1"/>
    <property type="match status" value="1"/>
</dbReference>
<accession>A0A6J5X323</accession>
<evidence type="ECO:0000256" key="1">
    <source>
        <dbReference type="SAM" id="MobiDB-lite"/>
    </source>
</evidence>
<keyword evidence="3" id="KW-1185">Reference proteome</keyword>
<dbReference type="AlphaFoldDB" id="A0A6J5X323"/>
<dbReference type="OrthoDB" id="1910926at2759"/>
<feature type="region of interest" description="Disordered" evidence="1">
    <location>
        <begin position="123"/>
        <end position="149"/>
    </location>
</feature>
<proteinExistence type="predicted"/>
<dbReference type="Proteomes" id="UP000507245">
    <property type="component" value="Unassembled WGS sequence"/>
</dbReference>
<feature type="region of interest" description="Disordered" evidence="1">
    <location>
        <begin position="1"/>
        <end position="50"/>
    </location>
</feature>
<sequence length="199" mass="21572">MSQADQGNNNIPVQRKRGRPRKHPQPNNSGHNAASIGINSPPPTAPPGFERRVVRTTDVRVGSVVCGFIDAEFDGGYMLTVRGDNFHTALKGVLYKPGSYPHVLPENGVGLGDPMIRRNEVPDVHGSSTCVPSAPPPLPPPSNGSTVETQGRENNEVATWVNQPSTEALLQAEARYMILPEMPFEELVSEVVKRIHDPS</sequence>
<dbReference type="InterPro" id="IPR045881">
    <property type="entry name" value="MNM1-like"/>
</dbReference>
<dbReference type="PANTHER" id="PTHR34682">
    <property type="entry name" value="AT HOOK MOTIF-CONTAINING PROTEIN"/>
    <property type="match status" value="1"/>
</dbReference>
<name>A0A6J5X323_PRUAR</name>
<evidence type="ECO:0000313" key="3">
    <source>
        <dbReference type="Proteomes" id="UP000507245"/>
    </source>
</evidence>
<dbReference type="EMBL" id="CAEKKB010000004">
    <property type="protein sequence ID" value="CAB4308229.1"/>
    <property type="molecule type" value="Genomic_DNA"/>
</dbReference>
<feature type="compositionally biased region" description="Basic residues" evidence="1">
    <location>
        <begin position="14"/>
        <end position="24"/>
    </location>
</feature>
<organism evidence="2 3">
    <name type="scientific">Prunus armeniaca</name>
    <name type="common">Apricot</name>
    <name type="synonym">Armeniaca vulgaris</name>
    <dbReference type="NCBI Taxonomy" id="36596"/>
    <lineage>
        <taxon>Eukaryota</taxon>
        <taxon>Viridiplantae</taxon>
        <taxon>Streptophyta</taxon>
        <taxon>Embryophyta</taxon>
        <taxon>Tracheophyta</taxon>
        <taxon>Spermatophyta</taxon>
        <taxon>Magnoliopsida</taxon>
        <taxon>eudicotyledons</taxon>
        <taxon>Gunneridae</taxon>
        <taxon>Pentapetalae</taxon>
        <taxon>rosids</taxon>
        <taxon>fabids</taxon>
        <taxon>Rosales</taxon>
        <taxon>Rosaceae</taxon>
        <taxon>Amygdaloideae</taxon>
        <taxon>Amygdaleae</taxon>
        <taxon>Prunus</taxon>
    </lineage>
</organism>